<proteinExistence type="predicted"/>
<reference evidence="1" key="1">
    <citation type="submission" date="2024-05" db="EMBL/GenBank/DDBJ databases">
        <authorList>
            <person name="Mosharraf F.B."/>
            <person name="Rowell A."/>
            <person name="Christopher M."/>
            <person name="Bernard J."/>
            <person name="Rojas K."/>
            <person name="Bono L.M."/>
        </authorList>
    </citation>
    <scope>NUCLEOTIDE SEQUENCE</scope>
</reference>
<accession>A0AAU7B915</accession>
<sequence length="33" mass="3637">MLHCDHCGMSHTNDRTPGHGVLDSSLANLIRTF</sequence>
<dbReference type="EMBL" id="PP791527">
    <property type="protein sequence ID" value="XBC24040.1"/>
    <property type="molecule type" value="Genomic_DNA"/>
</dbReference>
<organism evidence="1">
    <name type="scientific">Pseudomonas phage BL5</name>
    <dbReference type="NCBI Taxonomy" id="3109218"/>
    <lineage>
        <taxon>Viruses</taxon>
    </lineage>
</organism>
<protein>
    <submittedName>
        <fullName evidence="1">Uncharacterized protein</fullName>
    </submittedName>
</protein>
<name>A0AAU7B915_9VIRU</name>
<evidence type="ECO:0000313" key="1">
    <source>
        <dbReference type="EMBL" id="XBC24040.1"/>
    </source>
</evidence>